<feature type="transmembrane region" description="Helical" evidence="5">
    <location>
        <begin position="122"/>
        <end position="143"/>
    </location>
</feature>
<proteinExistence type="predicted"/>
<evidence type="ECO:0000256" key="2">
    <source>
        <dbReference type="ARBA" id="ARBA00022692"/>
    </source>
</evidence>
<gene>
    <name evidence="7" type="ORF">DFR30_2374</name>
</gene>
<feature type="transmembrane region" description="Helical" evidence="5">
    <location>
        <begin position="95"/>
        <end position="113"/>
    </location>
</feature>
<keyword evidence="2 5" id="KW-0812">Transmembrane</keyword>
<evidence type="ECO:0000256" key="1">
    <source>
        <dbReference type="ARBA" id="ARBA00004141"/>
    </source>
</evidence>
<keyword evidence="8" id="KW-1185">Reference proteome</keyword>
<dbReference type="PANTHER" id="PTHR37422:SF13">
    <property type="entry name" value="LIPOPOLYSACCHARIDE BIOSYNTHESIS PROTEIN PA4999-RELATED"/>
    <property type="match status" value="1"/>
</dbReference>
<keyword evidence="3 5" id="KW-1133">Transmembrane helix</keyword>
<organism evidence="7 8">
    <name type="scientific">Thiogranum longum</name>
    <dbReference type="NCBI Taxonomy" id="1537524"/>
    <lineage>
        <taxon>Bacteria</taxon>
        <taxon>Pseudomonadati</taxon>
        <taxon>Pseudomonadota</taxon>
        <taxon>Gammaproteobacteria</taxon>
        <taxon>Chromatiales</taxon>
        <taxon>Ectothiorhodospiraceae</taxon>
        <taxon>Thiogranum</taxon>
    </lineage>
</organism>
<dbReference type="GO" id="GO:0016874">
    <property type="term" value="F:ligase activity"/>
    <property type="evidence" value="ECO:0007669"/>
    <property type="project" value="UniProtKB-KW"/>
</dbReference>
<dbReference type="EMBL" id="SMFX01000001">
    <property type="protein sequence ID" value="TCK19080.1"/>
    <property type="molecule type" value="Genomic_DNA"/>
</dbReference>
<feature type="transmembrane region" description="Helical" evidence="5">
    <location>
        <begin position="338"/>
        <end position="356"/>
    </location>
</feature>
<feature type="transmembrane region" description="Helical" evidence="5">
    <location>
        <begin position="163"/>
        <end position="181"/>
    </location>
</feature>
<evidence type="ECO:0000259" key="6">
    <source>
        <dbReference type="Pfam" id="PF04932"/>
    </source>
</evidence>
<sequence>MTGLSERALFSDRLSLWVFVSYGVFLLGFFFFPDRPLHYKFYYAAVLLPGLFMAYRELPLLWKNGLFKLLLVWLSYQLLSGLWSDNLTRADFSTLAGWWVQVVTFIIVTASLVRRYPEEFDFLMRVLVAGIALLAVVSIFSWYATRPFPMSRLEPIGRIDNAILAGCAYGAFALLALHFAVVSRVLPVRVLYGAAFLVLAAAILLTHSRTAMLGLLAAFIAMPFCFGRRAALAMLVLLSMIMVVALSAFPGVFDRFYMDLHWRPLIWENVLAHIAEAPWFGHGYLSDTTVPVGRRMFQHAHSSYLGFLRDGGIAGAAIFLVMVAGFFRHIIRYGCKRAKYIVPLLVFAFVVIAPDIDRLIVRPKELWLFFWFPLALFVGISQQEAVRDETSDS</sequence>
<dbReference type="Proteomes" id="UP000295707">
    <property type="component" value="Unassembled WGS sequence"/>
</dbReference>
<evidence type="ECO:0000256" key="3">
    <source>
        <dbReference type="ARBA" id="ARBA00022989"/>
    </source>
</evidence>
<name>A0A4R1HFR3_9GAMM</name>
<keyword evidence="4 5" id="KW-0472">Membrane</keyword>
<feature type="transmembrane region" description="Helical" evidence="5">
    <location>
        <begin position="39"/>
        <end position="58"/>
    </location>
</feature>
<feature type="transmembrane region" description="Helical" evidence="5">
    <location>
        <begin position="234"/>
        <end position="253"/>
    </location>
</feature>
<evidence type="ECO:0000256" key="4">
    <source>
        <dbReference type="ARBA" id="ARBA00023136"/>
    </source>
</evidence>
<evidence type="ECO:0000313" key="8">
    <source>
        <dbReference type="Proteomes" id="UP000295707"/>
    </source>
</evidence>
<protein>
    <submittedName>
        <fullName evidence="7">O-antigen ligase</fullName>
    </submittedName>
</protein>
<dbReference type="Pfam" id="PF04932">
    <property type="entry name" value="Wzy_C"/>
    <property type="match status" value="1"/>
</dbReference>
<feature type="transmembrane region" description="Helical" evidence="5">
    <location>
        <begin position="14"/>
        <end position="33"/>
    </location>
</feature>
<dbReference type="GO" id="GO:0016020">
    <property type="term" value="C:membrane"/>
    <property type="evidence" value="ECO:0007669"/>
    <property type="project" value="UniProtKB-SubCell"/>
</dbReference>
<dbReference type="RefSeq" id="WP_132973435.1">
    <property type="nucleotide sequence ID" value="NZ_SMFX01000001.1"/>
</dbReference>
<feature type="transmembrane region" description="Helical" evidence="5">
    <location>
        <begin position="312"/>
        <end position="331"/>
    </location>
</feature>
<evidence type="ECO:0000313" key="7">
    <source>
        <dbReference type="EMBL" id="TCK19080.1"/>
    </source>
</evidence>
<reference evidence="7 8" key="1">
    <citation type="submission" date="2019-03" db="EMBL/GenBank/DDBJ databases">
        <title>Genomic Encyclopedia of Type Strains, Phase IV (KMG-IV): sequencing the most valuable type-strain genomes for metagenomic binning, comparative biology and taxonomic classification.</title>
        <authorList>
            <person name="Goeker M."/>
        </authorList>
    </citation>
    <scope>NUCLEOTIDE SEQUENCE [LARGE SCALE GENOMIC DNA]</scope>
    <source>
        <strain evidence="7 8">DSM 19610</strain>
    </source>
</reference>
<dbReference type="PANTHER" id="PTHR37422">
    <property type="entry name" value="TEICHURONIC ACID BIOSYNTHESIS PROTEIN TUAE"/>
    <property type="match status" value="1"/>
</dbReference>
<keyword evidence="7" id="KW-0436">Ligase</keyword>
<feature type="transmembrane region" description="Helical" evidence="5">
    <location>
        <begin position="188"/>
        <end position="205"/>
    </location>
</feature>
<comment type="subcellular location">
    <subcellularLocation>
        <location evidence="1">Membrane</location>
        <topology evidence="1">Multi-pass membrane protein</topology>
    </subcellularLocation>
</comment>
<feature type="domain" description="O-antigen ligase-related" evidence="6">
    <location>
        <begin position="194"/>
        <end position="320"/>
    </location>
</feature>
<accession>A0A4R1HFR3</accession>
<feature type="transmembrane region" description="Helical" evidence="5">
    <location>
        <begin position="211"/>
        <end position="227"/>
    </location>
</feature>
<comment type="caution">
    <text evidence="7">The sequence shown here is derived from an EMBL/GenBank/DDBJ whole genome shotgun (WGS) entry which is preliminary data.</text>
</comment>
<dbReference type="OrthoDB" id="5797209at2"/>
<dbReference type="InterPro" id="IPR051533">
    <property type="entry name" value="WaaL-like"/>
</dbReference>
<dbReference type="AlphaFoldDB" id="A0A4R1HFR3"/>
<dbReference type="InterPro" id="IPR007016">
    <property type="entry name" value="O-antigen_ligase-rel_domated"/>
</dbReference>
<evidence type="ECO:0000256" key="5">
    <source>
        <dbReference type="SAM" id="Phobius"/>
    </source>
</evidence>